<evidence type="ECO:0000313" key="4">
    <source>
        <dbReference type="Proteomes" id="UP000663874"/>
    </source>
</evidence>
<keyword evidence="1" id="KW-0175">Coiled coil</keyword>
<name>A0A819Y973_9BILA</name>
<dbReference type="AlphaFoldDB" id="A0A819Y973"/>
<dbReference type="EMBL" id="CAJOBE010012435">
    <property type="protein sequence ID" value="CAF4149267.1"/>
    <property type="molecule type" value="Genomic_DNA"/>
</dbReference>
<reference evidence="3" key="1">
    <citation type="submission" date="2021-02" db="EMBL/GenBank/DDBJ databases">
        <authorList>
            <person name="Nowell W R."/>
        </authorList>
    </citation>
    <scope>NUCLEOTIDE SEQUENCE</scope>
</reference>
<proteinExistence type="predicted"/>
<comment type="caution">
    <text evidence="3">The sequence shown here is derived from an EMBL/GenBank/DDBJ whole genome shotgun (WGS) entry which is preliminary data.</text>
</comment>
<gene>
    <name evidence="3" type="ORF">FNK824_LOCUS33598</name>
    <name evidence="2" type="ORF">OTI717_LOCUS33989</name>
</gene>
<sequence>MDEPCNDNEILLENTLDCININSPTCRDSSNTVTFDGYSFVRMNITMNLTQHINTTFTFRTQSEIEHAKAKSKNVLHEIQIPDQQQKMFGFLKRLMNHHHIINYSIVNHTGSLSTPSSFNRILTSTWFRNEFDKSLEEEHIVKTDSLKKFEETVCTIIDSSTHCGMTKPMPLASLFDELRLLIESTAPKNIQEKLFNVFQAIDLRSAEKTITELSGQVTDLRSAVQGLQERQHERDAILHAFKVSFLYRYHIVLPIIRRHYPKIRWSEIVNVVKQTSPNSLESACRPPSPKIMAKRRELQSLCSIDLDKLVHLSSVRNEVMHIQIANIDEQKMLLEQMEHYLDSKSIREFKDSIKNMLNELKNHKLEKIQNFFN</sequence>
<accession>A0A819Y973</accession>
<organism evidence="3 4">
    <name type="scientific">Rotaria sordida</name>
    <dbReference type="NCBI Taxonomy" id="392033"/>
    <lineage>
        <taxon>Eukaryota</taxon>
        <taxon>Metazoa</taxon>
        <taxon>Spiralia</taxon>
        <taxon>Gnathifera</taxon>
        <taxon>Rotifera</taxon>
        <taxon>Eurotatoria</taxon>
        <taxon>Bdelloidea</taxon>
        <taxon>Philodinida</taxon>
        <taxon>Philodinidae</taxon>
        <taxon>Rotaria</taxon>
    </lineage>
</organism>
<evidence type="ECO:0000313" key="2">
    <source>
        <dbReference type="EMBL" id="CAF4097490.1"/>
    </source>
</evidence>
<dbReference type="Proteomes" id="UP000663823">
    <property type="component" value="Unassembled WGS sequence"/>
</dbReference>
<protein>
    <submittedName>
        <fullName evidence="3">Uncharacterized protein</fullName>
    </submittedName>
</protein>
<dbReference type="Proteomes" id="UP000663874">
    <property type="component" value="Unassembled WGS sequence"/>
</dbReference>
<dbReference type="EMBL" id="CAJOAX010011653">
    <property type="protein sequence ID" value="CAF4097490.1"/>
    <property type="molecule type" value="Genomic_DNA"/>
</dbReference>
<feature type="coiled-coil region" evidence="1">
    <location>
        <begin position="204"/>
        <end position="231"/>
    </location>
</feature>
<evidence type="ECO:0000313" key="3">
    <source>
        <dbReference type="EMBL" id="CAF4149267.1"/>
    </source>
</evidence>
<evidence type="ECO:0000256" key="1">
    <source>
        <dbReference type="SAM" id="Coils"/>
    </source>
</evidence>